<organism evidence="1 2">
    <name type="scientific">Raoultella terrigena</name>
    <name type="common">Klebsiella terrigena</name>
    <dbReference type="NCBI Taxonomy" id="577"/>
    <lineage>
        <taxon>Bacteria</taxon>
        <taxon>Pseudomonadati</taxon>
        <taxon>Pseudomonadota</taxon>
        <taxon>Gammaproteobacteria</taxon>
        <taxon>Enterobacterales</taxon>
        <taxon>Enterobacteriaceae</taxon>
        <taxon>Klebsiella/Raoultella group</taxon>
        <taxon>Raoultella</taxon>
    </lineage>
</organism>
<dbReference type="Proteomes" id="UP000274346">
    <property type="component" value="Chromosome"/>
</dbReference>
<reference evidence="1 2" key="1">
    <citation type="submission" date="2018-12" db="EMBL/GenBank/DDBJ databases">
        <authorList>
            <consortium name="Pathogen Informatics"/>
        </authorList>
    </citation>
    <scope>NUCLEOTIDE SEQUENCE [LARGE SCALE GENOMIC DNA]</scope>
    <source>
        <strain evidence="1 2">NCTC13098</strain>
    </source>
</reference>
<protein>
    <submittedName>
        <fullName evidence="1">Uncharacterized protein</fullName>
    </submittedName>
</protein>
<name>A0A3P8LZY8_RAOTE</name>
<evidence type="ECO:0000313" key="1">
    <source>
        <dbReference type="EMBL" id="VDR26260.1"/>
    </source>
</evidence>
<dbReference type="InterPro" id="IPR029058">
    <property type="entry name" value="AB_hydrolase_fold"/>
</dbReference>
<proteinExistence type="predicted"/>
<dbReference type="AlphaFoldDB" id="A0A3P8LZY8"/>
<accession>A0A3P8LZY8</accession>
<dbReference type="KEGG" id="rtg:NCTC13098_02601"/>
<gene>
    <name evidence="1" type="ORF">NCTC13098_02601</name>
</gene>
<dbReference type="EMBL" id="LR131271">
    <property type="protein sequence ID" value="VDR26260.1"/>
    <property type="molecule type" value="Genomic_DNA"/>
</dbReference>
<dbReference type="Gene3D" id="3.40.50.1820">
    <property type="entry name" value="alpha/beta hydrolase"/>
    <property type="match status" value="1"/>
</dbReference>
<evidence type="ECO:0000313" key="2">
    <source>
        <dbReference type="Proteomes" id="UP000274346"/>
    </source>
</evidence>
<sequence length="98" mass="10963">MPVDAHCLISLLAPRPVYVASAEDDLWSDPVGEFTGLKEASVVWELAGKTDNEPVYQKMPRTCMPLSGTLSYHVRSGGHDITSYDWQQFLTFADKFVK</sequence>